<comment type="caution">
    <text evidence="1">The sequence shown here is derived from an EMBL/GenBank/DDBJ whole genome shotgun (WGS) entry which is preliminary data.</text>
</comment>
<dbReference type="EMBL" id="JARKIB010000043">
    <property type="protein sequence ID" value="KAJ7757983.1"/>
    <property type="molecule type" value="Genomic_DNA"/>
</dbReference>
<gene>
    <name evidence="1" type="ORF">B0H16DRAFT_657783</name>
</gene>
<evidence type="ECO:0000313" key="1">
    <source>
        <dbReference type="EMBL" id="KAJ7757983.1"/>
    </source>
</evidence>
<name>A0AAD7J7S4_9AGAR</name>
<sequence length="151" mass="16670">MRRRASTSFASLDSRSFISLQHSGVTIMVYRTPSGTRRGVLRKGLETLPSCSPLLQSLSMKFKIKEPANSPFTMDPDLAAGLTRLRLPALTSLEFSFYAEEYFQLPNPAVNFVLLLMSEKTQMGWNGIGQHETLAGLGSACKPRRGGMELV</sequence>
<evidence type="ECO:0000313" key="2">
    <source>
        <dbReference type="Proteomes" id="UP001215598"/>
    </source>
</evidence>
<dbReference type="AlphaFoldDB" id="A0AAD7J7S4"/>
<protein>
    <submittedName>
        <fullName evidence="1">Uncharacterized protein</fullName>
    </submittedName>
</protein>
<organism evidence="1 2">
    <name type="scientific">Mycena metata</name>
    <dbReference type="NCBI Taxonomy" id="1033252"/>
    <lineage>
        <taxon>Eukaryota</taxon>
        <taxon>Fungi</taxon>
        <taxon>Dikarya</taxon>
        <taxon>Basidiomycota</taxon>
        <taxon>Agaricomycotina</taxon>
        <taxon>Agaricomycetes</taxon>
        <taxon>Agaricomycetidae</taxon>
        <taxon>Agaricales</taxon>
        <taxon>Marasmiineae</taxon>
        <taxon>Mycenaceae</taxon>
        <taxon>Mycena</taxon>
    </lineage>
</organism>
<proteinExistence type="predicted"/>
<dbReference type="Proteomes" id="UP001215598">
    <property type="component" value="Unassembled WGS sequence"/>
</dbReference>
<accession>A0AAD7J7S4</accession>
<reference evidence="1" key="1">
    <citation type="submission" date="2023-03" db="EMBL/GenBank/DDBJ databases">
        <title>Massive genome expansion in bonnet fungi (Mycena s.s.) driven by repeated elements and novel gene families across ecological guilds.</title>
        <authorList>
            <consortium name="Lawrence Berkeley National Laboratory"/>
            <person name="Harder C.B."/>
            <person name="Miyauchi S."/>
            <person name="Viragh M."/>
            <person name="Kuo A."/>
            <person name="Thoen E."/>
            <person name="Andreopoulos B."/>
            <person name="Lu D."/>
            <person name="Skrede I."/>
            <person name="Drula E."/>
            <person name="Henrissat B."/>
            <person name="Morin E."/>
            <person name="Kohler A."/>
            <person name="Barry K."/>
            <person name="LaButti K."/>
            <person name="Morin E."/>
            <person name="Salamov A."/>
            <person name="Lipzen A."/>
            <person name="Mereny Z."/>
            <person name="Hegedus B."/>
            <person name="Baldrian P."/>
            <person name="Stursova M."/>
            <person name="Weitz H."/>
            <person name="Taylor A."/>
            <person name="Grigoriev I.V."/>
            <person name="Nagy L.G."/>
            <person name="Martin F."/>
            <person name="Kauserud H."/>
        </authorList>
    </citation>
    <scope>NUCLEOTIDE SEQUENCE</scope>
    <source>
        <strain evidence="1">CBHHK182m</strain>
    </source>
</reference>
<keyword evidence="2" id="KW-1185">Reference proteome</keyword>